<keyword evidence="1 3" id="KW-0853">WD repeat</keyword>
<dbReference type="HOGENOM" id="CLU_000288_57_33_1"/>
<dbReference type="CDD" id="cd00200">
    <property type="entry name" value="WD40"/>
    <property type="match status" value="1"/>
</dbReference>
<dbReference type="RefSeq" id="XP_005832994.1">
    <property type="nucleotide sequence ID" value="XM_005832937.1"/>
</dbReference>
<dbReference type="Pfam" id="PF00400">
    <property type="entry name" value="WD40"/>
    <property type="match status" value="6"/>
</dbReference>
<dbReference type="InterPro" id="IPR015943">
    <property type="entry name" value="WD40/YVTN_repeat-like_dom_sf"/>
</dbReference>
<dbReference type="SUPFAM" id="SSF50978">
    <property type="entry name" value="WD40 repeat-like"/>
    <property type="match status" value="1"/>
</dbReference>
<dbReference type="KEGG" id="gtt:GUITHDRAFT_70953"/>
<dbReference type="PANTHER" id="PTHR22847:SF637">
    <property type="entry name" value="WD REPEAT DOMAIN 5B"/>
    <property type="match status" value="1"/>
</dbReference>
<dbReference type="PROSITE" id="PS00678">
    <property type="entry name" value="WD_REPEATS_1"/>
    <property type="match status" value="1"/>
</dbReference>
<organism evidence="4">
    <name type="scientific">Guillardia theta (strain CCMP2712)</name>
    <name type="common">Cryptophyte</name>
    <dbReference type="NCBI Taxonomy" id="905079"/>
    <lineage>
        <taxon>Eukaryota</taxon>
        <taxon>Cryptophyceae</taxon>
        <taxon>Pyrenomonadales</taxon>
        <taxon>Geminigeraceae</taxon>
        <taxon>Guillardia</taxon>
    </lineage>
</organism>
<dbReference type="AlphaFoldDB" id="L1JD19"/>
<dbReference type="PROSITE" id="PS50294">
    <property type="entry name" value="WD_REPEATS_REGION"/>
    <property type="match status" value="3"/>
</dbReference>
<dbReference type="PaxDb" id="55529-EKX46014"/>
<dbReference type="EnsemblProtists" id="EKX46014">
    <property type="protein sequence ID" value="EKX46014"/>
    <property type="gene ID" value="GUITHDRAFT_70953"/>
</dbReference>
<dbReference type="OMA" id="SINEXNH"/>
<dbReference type="GO" id="GO:1990234">
    <property type="term" value="C:transferase complex"/>
    <property type="evidence" value="ECO:0007669"/>
    <property type="project" value="UniProtKB-ARBA"/>
</dbReference>
<evidence type="ECO:0000256" key="1">
    <source>
        <dbReference type="ARBA" id="ARBA00022574"/>
    </source>
</evidence>
<gene>
    <name evidence="4" type="ORF">GUITHDRAFT_70953</name>
</gene>
<evidence type="ECO:0000313" key="6">
    <source>
        <dbReference type="Proteomes" id="UP000011087"/>
    </source>
</evidence>
<reference evidence="6" key="2">
    <citation type="submission" date="2012-11" db="EMBL/GenBank/DDBJ databases">
        <authorList>
            <person name="Kuo A."/>
            <person name="Curtis B.A."/>
            <person name="Tanifuji G."/>
            <person name="Burki F."/>
            <person name="Gruber A."/>
            <person name="Irimia M."/>
            <person name="Maruyama S."/>
            <person name="Arias M.C."/>
            <person name="Ball S.G."/>
            <person name="Gile G.H."/>
            <person name="Hirakawa Y."/>
            <person name="Hopkins J.F."/>
            <person name="Rensing S.A."/>
            <person name="Schmutz J."/>
            <person name="Symeonidi A."/>
            <person name="Elias M."/>
            <person name="Eveleigh R.J."/>
            <person name="Herman E.K."/>
            <person name="Klute M.J."/>
            <person name="Nakayama T."/>
            <person name="Obornik M."/>
            <person name="Reyes-Prieto A."/>
            <person name="Armbrust E.V."/>
            <person name="Aves S.J."/>
            <person name="Beiko R.G."/>
            <person name="Coutinho P."/>
            <person name="Dacks J.B."/>
            <person name="Durnford D.G."/>
            <person name="Fast N.M."/>
            <person name="Green B.R."/>
            <person name="Grisdale C."/>
            <person name="Hempe F."/>
            <person name="Henrissat B."/>
            <person name="Hoppner M.P."/>
            <person name="Ishida K.-I."/>
            <person name="Kim E."/>
            <person name="Koreny L."/>
            <person name="Kroth P.G."/>
            <person name="Liu Y."/>
            <person name="Malik S.-B."/>
            <person name="Maier U.G."/>
            <person name="McRose D."/>
            <person name="Mock T."/>
            <person name="Neilson J.A."/>
            <person name="Onodera N.T."/>
            <person name="Poole A.M."/>
            <person name="Pritham E.J."/>
            <person name="Richards T.A."/>
            <person name="Rocap G."/>
            <person name="Roy S.W."/>
            <person name="Sarai C."/>
            <person name="Schaack S."/>
            <person name="Shirato S."/>
            <person name="Slamovits C.H."/>
            <person name="Spencer D.F."/>
            <person name="Suzuki S."/>
            <person name="Worden A.Z."/>
            <person name="Zauner S."/>
            <person name="Barry K."/>
            <person name="Bell C."/>
            <person name="Bharti A.K."/>
            <person name="Crow J.A."/>
            <person name="Grimwood J."/>
            <person name="Kramer R."/>
            <person name="Lindquist E."/>
            <person name="Lucas S."/>
            <person name="Salamov A."/>
            <person name="McFadden G.I."/>
            <person name="Lane C.E."/>
            <person name="Keeling P.J."/>
            <person name="Gray M.W."/>
            <person name="Grigoriev I.V."/>
            <person name="Archibald J.M."/>
        </authorList>
    </citation>
    <scope>NUCLEOTIDE SEQUENCE</scope>
    <source>
        <strain evidence="6">CCMP2712</strain>
    </source>
</reference>
<dbReference type="InterPro" id="IPR019775">
    <property type="entry name" value="WD40_repeat_CS"/>
</dbReference>
<proteinExistence type="predicted"/>
<dbReference type="OrthoDB" id="10267436at2759"/>
<accession>L1JD19</accession>
<dbReference type="Gene3D" id="2.130.10.10">
    <property type="entry name" value="YVTN repeat-like/Quinoprotein amine dehydrogenase"/>
    <property type="match status" value="2"/>
</dbReference>
<dbReference type="eggNOG" id="KOG0272">
    <property type="taxonomic scope" value="Eukaryota"/>
</dbReference>
<reference evidence="4 6" key="1">
    <citation type="journal article" date="2012" name="Nature">
        <title>Algal genomes reveal evolutionary mosaicism and the fate of nucleomorphs.</title>
        <authorList>
            <consortium name="DOE Joint Genome Institute"/>
            <person name="Curtis B.A."/>
            <person name="Tanifuji G."/>
            <person name="Burki F."/>
            <person name="Gruber A."/>
            <person name="Irimia M."/>
            <person name="Maruyama S."/>
            <person name="Arias M.C."/>
            <person name="Ball S.G."/>
            <person name="Gile G.H."/>
            <person name="Hirakawa Y."/>
            <person name="Hopkins J.F."/>
            <person name="Kuo A."/>
            <person name="Rensing S.A."/>
            <person name="Schmutz J."/>
            <person name="Symeonidi A."/>
            <person name="Elias M."/>
            <person name="Eveleigh R.J."/>
            <person name="Herman E.K."/>
            <person name="Klute M.J."/>
            <person name="Nakayama T."/>
            <person name="Obornik M."/>
            <person name="Reyes-Prieto A."/>
            <person name="Armbrust E.V."/>
            <person name="Aves S.J."/>
            <person name="Beiko R.G."/>
            <person name="Coutinho P."/>
            <person name="Dacks J.B."/>
            <person name="Durnford D.G."/>
            <person name="Fast N.M."/>
            <person name="Green B.R."/>
            <person name="Grisdale C.J."/>
            <person name="Hempel F."/>
            <person name="Henrissat B."/>
            <person name="Hoppner M.P."/>
            <person name="Ishida K."/>
            <person name="Kim E."/>
            <person name="Koreny L."/>
            <person name="Kroth P.G."/>
            <person name="Liu Y."/>
            <person name="Malik S.B."/>
            <person name="Maier U.G."/>
            <person name="McRose D."/>
            <person name="Mock T."/>
            <person name="Neilson J.A."/>
            <person name="Onodera N.T."/>
            <person name="Poole A.M."/>
            <person name="Pritham E.J."/>
            <person name="Richards T.A."/>
            <person name="Rocap G."/>
            <person name="Roy S.W."/>
            <person name="Sarai C."/>
            <person name="Schaack S."/>
            <person name="Shirato S."/>
            <person name="Slamovits C.H."/>
            <person name="Spencer D.F."/>
            <person name="Suzuki S."/>
            <person name="Worden A.Z."/>
            <person name="Zauner S."/>
            <person name="Barry K."/>
            <person name="Bell C."/>
            <person name="Bharti A.K."/>
            <person name="Crow J.A."/>
            <person name="Grimwood J."/>
            <person name="Kramer R."/>
            <person name="Lindquist E."/>
            <person name="Lucas S."/>
            <person name="Salamov A."/>
            <person name="McFadden G.I."/>
            <person name="Lane C.E."/>
            <person name="Keeling P.J."/>
            <person name="Gray M.W."/>
            <person name="Grigoriev I.V."/>
            <person name="Archibald J.M."/>
        </authorList>
    </citation>
    <scope>NUCLEOTIDE SEQUENCE</scope>
    <source>
        <strain evidence="4 6">CCMP2712</strain>
    </source>
</reference>
<dbReference type="PANTHER" id="PTHR22847">
    <property type="entry name" value="WD40 REPEAT PROTEIN"/>
    <property type="match status" value="1"/>
</dbReference>
<feature type="repeat" description="WD" evidence="3">
    <location>
        <begin position="13"/>
        <end position="47"/>
    </location>
</feature>
<name>L1JD19_GUITC</name>
<dbReference type="Proteomes" id="UP000011087">
    <property type="component" value="Unassembled WGS sequence"/>
</dbReference>
<dbReference type="InterPro" id="IPR001680">
    <property type="entry name" value="WD40_rpt"/>
</dbReference>
<dbReference type="InterPro" id="IPR036322">
    <property type="entry name" value="WD40_repeat_dom_sf"/>
</dbReference>
<evidence type="ECO:0000313" key="4">
    <source>
        <dbReference type="EMBL" id="EKX46014.1"/>
    </source>
</evidence>
<feature type="repeat" description="WD" evidence="3">
    <location>
        <begin position="231"/>
        <end position="267"/>
    </location>
</feature>
<evidence type="ECO:0000256" key="3">
    <source>
        <dbReference type="PROSITE-ProRule" id="PRU00221"/>
    </source>
</evidence>
<dbReference type="PROSITE" id="PS50082">
    <property type="entry name" value="WD_REPEATS_2"/>
    <property type="match status" value="4"/>
</dbReference>
<feature type="repeat" description="WD" evidence="3">
    <location>
        <begin position="60"/>
        <end position="101"/>
    </location>
</feature>
<dbReference type="SMART" id="SM00320">
    <property type="entry name" value="WD40"/>
    <property type="match status" value="6"/>
</dbReference>
<evidence type="ECO:0000256" key="2">
    <source>
        <dbReference type="ARBA" id="ARBA00022737"/>
    </source>
</evidence>
<evidence type="ECO:0000313" key="5">
    <source>
        <dbReference type="EnsemblProtists" id="EKX46014"/>
    </source>
</evidence>
<dbReference type="EMBL" id="JH992996">
    <property type="protein sequence ID" value="EKX46014.1"/>
    <property type="molecule type" value="Genomic_DNA"/>
</dbReference>
<sequence>MALSVIIDPKVRLRQHTYWVRSVDWSPDGQLLATGSADKNLRAFDLEGKEADDGHPVTTIKAHSSTINSISASSDGKLIASGSYDKLAKIFDAASGKEYLKMESSRSPVLCVCFSTDSSQLLSGSGQGEVFVTDVGKKSLVQTIQAHEGPVNVICFSKSGKYMLTGGDDKCANVFSCDDKQKWTFFRKLKHADKVTSAAFSPGDDLLVTGCADSIARIFRVGQEWDEVARVKGHTDELNSVAFTGKAPRLYLATGSDDKSALIWDVSKVLITLKVAKARSSPQPTE</sequence>
<dbReference type="STRING" id="905079.L1JD19"/>
<reference evidence="5" key="3">
    <citation type="submission" date="2016-03" db="UniProtKB">
        <authorList>
            <consortium name="EnsemblProtists"/>
        </authorList>
    </citation>
    <scope>IDENTIFICATION</scope>
</reference>
<feature type="repeat" description="WD" evidence="3">
    <location>
        <begin position="144"/>
        <end position="176"/>
    </location>
</feature>
<keyword evidence="6" id="KW-1185">Reference proteome</keyword>
<keyword evidence="2" id="KW-0677">Repeat</keyword>
<dbReference type="GeneID" id="17302809"/>
<protein>
    <submittedName>
        <fullName evidence="4 5">Uncharacterized protein</fullName>
    </submittedName>
</protein>